<dbReference type="SUPFAM" id="SSF81321">
    <property type="entry name" value="Family A G protein-coupled receptor-like"/>
    <property type="match status" value="1"/>
</dbReference>
<dbReference type="InterPro" id="IPR001671">
    <property type="entry name" value="Melcrt_ACTH_rcpt"/>
</dbReference>
<evidence type="ECO:0000313" key="10">
    <source>
        <dbReference type="Proteomes" id="UP000887567"/>
    </source>
</evidence>
<reference evidence="9" key="1">
    <citation type="submission" date="2022-11" db="UniProtKB">
        <authorList>
            <consortium name="EnsemblMetazoa"/>
        </authorList>
    </citation>
    <scope>IDENTIFICATION</scope>
</reference>
<name>A0A913XK89_EXADI</name>
<evidence type="ECO:0000256" key="2">
    <source>
        <dbReference type="ARBA" id="ARBA00022475"/>
    </source>
</evidence>
<evidence type="ECO:0000256" key="5">
    <source>
        <dbReference type="ARBA" id="ARBA00023136"/>
    </source>
</evidence>
<keyword evidence="6" id="KW-0807">Transducer</keyword>
<keyword evidence="6" id="KW-0297">G-protein coupled receptor</keyword>
<dbReference type="AlphaFoldDB" id="A0A913XK89"/>
<dbReference type="Proteomes" id="UP000887567">
    <property type="component" value="Unplaced"/>
</dbReference>
<dbReference type="CDD" id="cd00637">
    <property type="entry name" value="7tm_classA_rhodopsin-like"/>
    <property type="match status" value="1"/>
</dbReference>
<evidence type="ECO:0000259" key="8">
    <source>
        <dbReference type="PROSITE" id="PS50262"/>
    </source>
</evidence>
<dbReference type="KEGG" id="epa:110244269"/>
<dbReference type="PROSITE" id="PS50262">
    <property type="entry name" value="G_PROTEIN_RECEP_F1_2"/>
    <property type="match status" value="1"/>
</dbReference>
<feature type="transmembrane region" description="Helical" evidence="7">
    <location>
        <begin position="259"/>
        <end position="281"/>
    </location>
</feature>
<evidence type="ECO:0000313" key="9">
    <source>
        <dbReference type="EnsemblMetazoa" id="XP_020906135.1"/>
    </source>
</evidence>
<comment type="similarity">
    <text evidence="6">Belongs to the G-protein coupled receptor 1 family.</text>
</comment>
<feature type="transmembrane region" description="Helical" evidence="7">
    <location>
        <begin position="64"/>
        <end position="88"/>
    </location>
</feature>
<dbReference type="RefSeq" id="XP_020906135.1">
    <property type="nucleotide sequence ID" value="XM_021050476.1"/>
</dbReference>
<keyword evidence="3 6" id="KW-0812">Transmembrane</keyword>
<feature type="transmembrane region" description="Helical" evidence="7">
    <location>
        <begin position="26"/>
        <end position="52"/>
    </location>
</feature>
<feature type="domain" description="G-protein coupled receptors family 1 profile" evidence="8">
    <location>
        <begin position="44"/>
        <end position="279"/>
    </location>
</feature>
<dbReference type="Pfam" id="PF00001">
    <property type="entry name" value="7tm_1"/>
    <property type="match status" value="2"/>
</dbReference>
<dbReference type="GO" id="GO:0005886">
    <property type="term" value="C:plasma membrane"/>
    <property type="evidence" value="ECO:0007669"/>
    <property type="project" value="UniProtKB-SubCell"/>
</dbReference>
<dbReference type="InterPro" id="IPR000276">
    <property type="entry name" value="GPCR_Rhodpsn"/>
</dbReference>
<proteinExistence type="inferred from homology"/>
<protein>
    <recommendedName>
        <fullName evidence="8">G-protein coupled receptors family 1 profile domain-containing protein</fullName>
    </recommendedName>
</protein>
<keyword evidence="10" id="KW-1185">Reference proteome</keyword>
<dbReference type="Gene3D" id="1.20.1070.10">
    <property type="entry name" value="Rhodopsin 7-helix transmembrane proteins"/>
    <property type="match status" value="1"/>
</dbReference>
<feature type="transmembrane region" description="Helical" evidence="7">
    <location>
        <begin position="173"/>
        <end position="192"/>
    </location>
</feature>
<organism evidence="9 10">
    <name type="scientific">Exaiptasia diaphana</name>
    <name type="common">Tropical sea anemone</name>
    <name type="synonym">Aiptasia pulchella</name>
    <dbReference type="NCBI Taxonomy" id="2652724"/>
    <lineage>
        <taxon>Eukaryota</taxon>
        <taxon>Metazoa</taxon>
        <taxon>Cnidaria</taxon>
        <taxon>Anthozoa</taxon>
        <taxon>Hexacorallia</taxon>
        <taxon>Actiniaria</taxon>
        <taxon>Aiptasiidae</taxon>
        <taxon>Exaiptasia</taxon>
    </lineage>
</organism>
<evidence type="ECO:0000256" key="4">
    <source>
        <dbReference type="ARBA" id="ARBA00022989"/>
    </source>
</evidence>
<feature type="transmembrane region" description="Helical" evidence="7">
    <location>
        <begin position="225"/>
        <end position="247"/>
    </location>
</feature>
<keyword evidence="2" id="KW-1003">Cell membrane</keyword>
<dbReference type="PANTHER" id="PTHR22750">
    <property type="entry name" value="G-PROTEIN COUPLED RECEPTOR"/>
    <property type="match status" value="1"/>
</dbReference>
<keyword evidence="4 7" id="KW-1133">Transmembrane helix</keyword>
<dbReference type="EnsemblMetazoa" id="XM_021050476.1">
    <property type="protein sequence ID" value="XP_020906135.1"/>
    <property type="gene ID" value="LOC110244269"/>
</dbReference>
<dbReference type="InterPro" id="IPR017452">
    <property type="entry name" value="GPCR_Rhodpsn_7TM"/>
</dbReference>
<dbReference type="OrthoDB" id="5970330at2759"/>
<evidence type="ECO:0000256" key="7">
    <source>
        <dbReference type="SAM" id="Phobius"/>
    </source>
</evidence>
<dbReference type="GeneID" id="110244269"/>
<accession>A0A913XK89</accession>
<dbReference type="PRINTS" id="PR00534">
    <property type="entry name" value="MCRFAMILY"/>
</dbReference>
<evidence type="ECO:0000256" key="6">
    <source>
        <dbReference type="RuleBase" id="RU000688"/>
    </source>
</evidence>
<evidence type="ECO:0000256" key="3">
    <source>
        <dbReference type="ARBA" id="ARBA00022692"/>
    </source>
</evidence>
<comment type="subcellular location">
    <subcellularLocation>
        <location evidence="1">Cell membrane</location>
        <topology evidence="1">Multi-pass membrane protein</topology>
    </subcellularLocation>
</comment>
<keyword evidence="6" id="KW-0675">Receptor</keyword>
<evidence type="ECO:0000256" key="1">
    <source>
        <dbReference type="ARBA" id="ARBA00004651"/>
    </source>
</evidence>
<keyword evidence="5 7" id="KW-0472">Membrane</keyword>
<dbReference type="OMA" id="HRIAIRF"/>
<feature type="transmembrane region" description="Helical" evidence="7">
    <location>
        <begin position="147"/>
        <end position="167"/>
    </location>
</feature>
<dbReference type="PRINTS" id="PR00237">
    <property type="entry name" value="GPCRRHODOPSN"/>
</dbReference>
<feature type="transmembrane region" description="Helical" evidence="7">
    <location>
        <begin position="108"/>
        <end position="126"/>
    </location>
</feature>
<dbReference type="GO" id="GO:0004977">
    <property type="term" value="F:melanocortin receptor activity"/>
    <property type="evidence" value="ECO:0007669"/>
    <property type="project" value="InterPro"/>
</dbReference>
<sequence length="296" mass="32743">MVHIGCTFYQALKNSTEGQDSFNGTVAVVLIVVNALASVFVILSNFTAMYTIVRTPALHSPSNVFILGLAMSDFAVGTIAQPALITIQASAIKNNSVYFCNAVKVFEFVGWTLASVSLLTLTALTADRFLAIHFHLRYQEFVTNRRVGIVLVIIWLYGLLSGSLKIIIGKGILILHVIVLVPVAIMNVNFLLKIHLTVRRHSAEIEALQQTAQLNMPRMKKSVKVTYLVVAAFASFYLPYICCAGAIAIKGKETSDIVLAYRITESLVLLNSLVNPMIYYWRIEELRNATRQLICS</sequence>
<dbReference type="PROSITE" id="PS00237">
    <property type="entry name" value="G_PROTEIN_RECEP_F1_1"/>
    <property type="match status" value="1"/>
</dbReference>